<dbReference type="InterPro" id="IPR037066">
    <property type="entry name" value="Plug_dom_sf"/>
</dbReference>
<evidence type="ECO:0000256" key="1">
    <source>
        <dbReference type="ARBA" id="ARBA00004442"/>
    </source>
</evidence>
<feature type="domain" description="TonB-dependent receptor plug" evidence="8">
    <location>
        <begin position="78"/>
        <end position="178"/>
    </location>
</feature>
<dbReference type="SUPFAM" id="SSF56935">
    <property type="entry name" value="Porins"/>
    <property type="match status" value="1"/>
</dbReference>
<name>A0AA41W4E8_9GAMM</name>
<evidence type="ECO:0000256" key="5">
    <source>
        <dbReference type="SAM" id="MobiDB-lite"/>
    </source>
</evidence>
<keyword evidence="9" id="KW-0675">Receptor</keyword>
<protein>
    <submittedName>
        <fullName evidence="9">TonB-dependent receptor</fullName>
    </submittedName>
</protein>
<dbReference type="PANTHER" id="PTHR40980:SF4">
    <property type="entry name" value="TONB-DEPENDENT RECEPTOR-LIKE BETA-BARREL DOMAIN-CONTAINING PROTEIN"/>
    <property type="match status" value="1"/>
</dbReference>
<evidence type="ECO:0000259" key="8">
    <source>
        <dbReference type="Pfam" id="PF07715"/>
    </source>
</evidence>
<reference evidence="9 10" key="1">
    <citation type="journal article" date="2013" name="Antonie Van Leeuwenhoek">
        <title>Echinimonas agarilytica gen. nov., sp. nov., a new gammaproteobacterium isolated from the sea urchin Strongylocentrotus intermedius.</title>
        <authorList>
            <person name="Nedashkovskaya O.I."/>
            <person name="Stenkova A.M."/>
            <person name="Zhukova N.V."/>
            <person name="Van Trappen S."/>
            <person name="Lee J.S."/>
            <person name="Kim S.B."/>
        </authorList>
    </citation>
    <scope>NUCLEOTIDE SEQUENCE [LARGE SCALE GENOMIC DNA]</scope>
    <source>
        <strain evidence="9 10">KMM 6351</strain>
    </source>
</reference>
<dbReference type="InterPro" id="IPR010104">
    <property type="entry name" value="TonB_rcpt_bac"/>
</dbReference>
<evidence type="ECO:0000256" key="2">
    <source>
        <dbReference type="ARBA" id="ARBA00023136"/>
    </source>
</evidence>
<dbReference type="InterPro" id="IPR036942">
    <property type="entry name" value="Beta-barrel_TonB_sf"/>
</dbReference>
<dbReference type="InterPro" id="IPR012910">
    <property type="entry name" value="Plug_dom"/>
</dbReference>
<dbReference type="AlphaFoldDB" id="A0AA41W4E8"/>
<dbReference type="Gene3D" id="2.170.130.10">
    <property type="entry name" value="TonB-dependent receptor, plug domain"/>
    <property type="match status" value="1"/>
</dbReference>
<keyword evidence="6" id="KW-0732">Signal</keyword>
<evidence type="ECO:0000313" key="9">
    <source>
        <dbReference type="EMBL" id="MCM2678560.1"/>
    </source>
</evidence>
<dbReference type="PANTHER" id="PTHR40980">
    <property type="entry name" value="PLUG DOMAIN-CONTAINING PROTEIN"/>
    <property type="match status" value="1"/>
</dbReference>
<feature type="chain" id="PRO_5041281207" evidence="6">
    <location>
        <begin position="36"/>
        <end position="1014"/>
    </location>
</feature>
<organism evidence="9 10">
    <name type="scientific">Echinimonas agarilytica</name>
    <dbReference type="NCBI Taxonomy" id="1215918"/>
    <lineage>
        <taxon>Bacteria</taxon>
        <taxon>Pseudomonadati</taxon>
        <taxon>Pseudomonadota</taxon>
        <taxon>Gammaproteobacteria</taxon>
        <taxon>Alteromonadales</taxon>
        <taxon>Echinimonadaceae</taxon>
        <taxon>Echinimonas</taxon>
    </lineage>
</organism>
<dbReference type="RefSeq" id="WP_251259923.1">
    <property type="nucleotide sequence ID" value="NZ_JAMQGP010000001.1"/>
</dbReference>
<dbReference type="EMBL" id="JAMQGP010000001">
    <property type="protein sequence ID" value="MCM2678560.1"/>
    <property type="molecule type" value="Genomic_DNA"/>
</dbReference>
<dbReference type="InterPro" id="IPR000531">
    <property type="entry name" value="Beta-barrel_TonB"/>
</dbReference>
<evidence type="ECO:0000256" key="6">
    <source>
        <dbReference type="SAM" id="SignalP"/>
    </source>
</evidence>
<dbReference type="GO" id="GO:0009279">
    <property type="term" value="C:cell outer membrane"/>
    <property type="evidence" value="ECO:0007669"/>
    <property type="project" value="UniProtKB-SubCell"/>
</dbReference>
<keyword evidence="3" id="KW-0998">Cell outer membrane</keyword>
<dbReference type="Pfam" id="PF00593">
    <property type="entry name" value="TonB_dep_Rec_b-barrel"/>
    <property type="match status" value="1"/>
</dbReference>
<proteinExistence type="inferred from homology"/>
<evidence type="ECO:0000259" key="7">
    <source>
        <dbReference type="Pfam" id="PF00593"/>
    </source>
</evidence>
<sequence>MKLNHITRALLQQNIGKRTLCASALLTALTAPVFAQDDVNAQQADAGQDVAQAVDTSNVEVIKVSGMRATMTRSLNEKRNTAAVVDAIAAADFGDLPGLSISDVIENITSVSGHRGKGSASEMSIRGMGPFLGYSTFNERTVTSAGYTRAVNFKKFPSDLVDKVVVYKSQQANLIEGGVSGTIALSSLRPLDYGENVGSIELTGIYNETEARVDGENGLGNRATFSYVDQFETDFGAFGYTIGGQRTDSSNPEESLLTSSTLYACATNYADGSPVDIRSASDCEDGDGAIDRDNVNDYDPDSQFFVPSSTTYRTMEESDERNAIVGTLQWQPNDNWDIYGDFEWSRNEYTEDRHDLTVSDGRRYLDNVVTDGNRTLEYRTGESKFEAQGYYRDEIERYNGFGLKIDHYMTDALLVSLDLSYSRSHRNRSSFQSRIKTGDRWNYSLDQRQHRLTRLRFLDENGLNADQEGFDSSTAFNPTNPESWLGVNNNGTNPEARYRRQMDERFDTIKAARFDVNYAIENNDWIASVDAGIRYSEEHLTSDLDTNTAIDPNTGERVSEYKTTNVDETTPLIENCFLPKWNNDEWFKSENGDGVEGGEYAQFDGRCGFGLLSQANPDGSFTDIGRKPDTRSNGDDDIREDITAGYVMVNLDGEAFDTPVTGNVGLRVVHTSIEAKGYTSEFELVTTVDPDTGTEYIRLEEVDGGTVGTHYVDHSSTEYLPSANITFHLDDDLLLRTAAYRALSRPNLQDLGAGRSVNVADDDNITDPDDLIDDASGDNPTMEPLMSWNGDISLEWYPNEDTALSVALYYKQFEASFKKVNLTEYLTVDGVEYPMSVSTTEKSDDTSDLKGIEISAQKVFTELPAPFDTLGTKLSYNYADSDFENQDGTFGDVTNDDGTVTEGFVDPANIFGFSKNTFSGSVYWDYRDFSVRVLYKTRSQYFQPNSGAKANRYVEPFEYVDMNAKYKFTKNTALSLKVLNVLDEAQFMTRGGNDTPTLISSTGTKYFVSLKHKF</sequence>
<accession>A0AA41W4E8</accession>
<gene>
    <name evidence="9" type="ORF">NAF29_02600</name>
</gene>
<evidence type="ECO:0000256" key="3">
    <source>
        <dbReference type="ARBA" id="ARBA00023237"/>
    </source>
</evidence>
<evidence type="ECO:0000313" key="10">
    <source>
        <dbReference type="Proteomes" id="UP001165393"/>
    </source>
</evidence>
<feature type="signal peptide" evidence="6">
    <location>
        <begin position="1"/>
        <end position="35"/>
    </location>
</feature>
<dbReference type="Proteomes" id="UP001165393">
    <property type="component" value="Unassembled WGS sequence"/>
</dbReference>
<keyword evidence="2 4" id="KW-0472">Membrane</keyword>
<evidence type="ECO:0000256" key="4">
    <source>
        <dbReference type="RuleBase" id="RU003357"/>
    </source>
</evidence>
<feature type="domain" description="TonB-dependent receptor-like beta-barrel" evidence="7">
    <location>
        <begin position="462"/>
        <end position="981"/>
    </location>
</feature>
<dbReference type="NCBIfam" id="TIGR01782">
    <property type="entry name" value="TonB-Xanth-Caul"/>
    <property type="match status" value="1"/>
</dbReference>
<comment type="subcellular location">
    <subcellularLocation>
        <location evidence="1 4">Cell outer membrane</location>
    </subcellularLocation>
</comment>
<keyword evidence="10" id="KW-1185">Reference proteome</keyword>
<feature type="compositionally biased region" description="Basic and acidic residues" evidence="5">
    <location>
        <begin position="624"/>
        <end position="638"/>
    </location>
</feature>
<feature type="region of interest" description="Disordered" evidence="5">
    <location>
        <begin position="471"/>
        <end position="492"/>
    </location>
</feature>
<comment type="caution">
    <text evidence="9">The sequence shown here is derived from an EMBL/GenBank/DDBJ whole genome shotgun (WGS) entry which is preliminary data.</text>
</comment>
<dbReference type="Gene3D" id="2.40.170.20">
    <property type="entry name" value="TonB-dependent receptor, beta-barrel domain"/>
    <property type="match status" value="1"/>
</dbReference>
<dbReference type="Pfam" id="PF07715">
    <property type="entry name" value="Plug"/>
    <property type="match status" value="1"/>
</dbReference>
<comment type="similarity">
    <text evidence="4">Belongs to the TonB-dependent receptor family.</text>
</comment>
<feature type="region of interest" description="Disordered" evidence="5">
    <location>
        <begin position="618"/>
        <end position="638"/>
    </location>
</feature>
<keyword evidence="4" id="KW-0798">TonB box</keyword>